<evidence type="ECO:0000313" key="2">
    <source>
        <dbReference type="EMBL" id="KZV48524.1"/>
    </source>
</evidence>
<gene>
    <name evidence="2" type="ORF">F511_08423</name>
</gene>
<dbReference type="AlphaFoldDB" id="A0A2Z7CV21"/>
<feature type="compositionally biased region" description="Basic and acidic residues" evidence="1">
    <location>
        <begin position="70"/>
        <end position="85"/>
    </location>
</feature>
<protein>
    <submittedName>
        <fullName evidence="2">Uncharacterized protein</fullName>
    </submittedName>
</protein>
<sequence>MSSPDRSVVRKVAESIDSPSPTGTGHREDEILSSLELHRARLLRIDHDEGRLAAQGCTWYEVKASTLRESDIPLIKDKLKERKANPEGVSSSRDPSKEKRKTPSEGRERRKRRRHEEGATDTVDTIQANILEDLVDEPVDTTNQGPEQQPTEVPYTAPIDVAKFRSAEELPPRRELERRVVKSSGNNRRASGLG</sequence>
<accession>A0A2Z7CV21</accession>
<reference evidence="2 3" key="1">
    <citation type="journal article" date="2015" name="Proc. Natl. Acad. Sci. U.S.A.">
        <title>The resurrection genome of Boea hygrometrica: A blueprint for survival of dehydration.</title>
        <authorList>
            <person name="Xiao L."/>
            <person name="Yang G."/>
            <person name="Zhang L."/>
            <person name="Yang X."/>
            <person name="Zhao S."/>
            <person name="Ji Z."/>
            <person name="Zhou Q."/>
            <person name="Hu M."/>
            <person name="Wang Y."/>
            <person name="Chen M."/>
            <person name="Xu Y."/>
            <person name="Jin H."/>
            <person name="Xiao X."/>
            <person name="Hu G."/>
            <person name="Bao F."/>
            <person name="Hu Y."/>
            <person name="Wan P."/>
            <person name="Li L."/>
            <person name="Deng X."/>
            <person name="Kuang T."/>
            <person name="Xiang C."/>
            <person name="Zhu J.K."/>
            <person name="Oliver M.J."/>
            <person name="He Y."/>
        </authorList>
    </citation>
    <scope>NUCLEOTIDE SEQUENCE [LARGE SCALE GENOMIC DNA]</scope>
    <source>
        <strain evidence="3">cv. XS01</strain>
    </source>
</reference>
<feature type="compositionally biased region" description="Basic and acidic residues" evidence="1">
    <location>
        <begin position="94"/>
        <end position="108"/>
    </location>
</feature>
<evidence type="ECO:0000256" key="1">
    <source>
        <dbReference type="SAM" id="MobiDB-lite"/>
    </source>
</evidence>
<feature type="compositionally biased region" description="Polar residues" evidence="1">
    <location>
        <begin position="183"/>
        <end position="194"/>
    </location>
</feature>
<feature type="compositionally biased region" description="Basic and acidic residues" evidence="1">
    <location>
        <begin position="162"/>
        <end position="180"/>
    </location>
</feature>
<feature type="compositionally biased region" description="Polar residues" evidence="1">
    <location>
        <begin position="140"/>
        <end position="151"/>
    </location>
</feature>
<proteinExistence type="predicted"/>
<evidence type="ECO:0000313" key="3">
    <source>
        <dbReference type="Proteomes" id="UP000250235"/>
    </source>
</evidence>
<keyword evidence="3" id="KW-1185">Reference proteome</keyword>
<organism evidence="2 3">
    <name type="scientific">Dorcoceras hygrometricum</name>
    <dbReference type="NCBI Taxonomy" id="472368"/>
    <lineage>
        <taxon>Eukaryota</taxon>
        <taxon>Viridiplantae</taxon>
        <taxon>Streptophyta</taxon>
        <taxon>Embryophyta</taxon>
        <taxon>Tracheophyta</taxon>
        <taxon>Spermatophyta</taxon>
        <taxon>Magnoliopsida</taxon>
        <taxon>eudicotyledons</taxon>
        <taxon>Gunneridae</taxon>
        <taxon>Pentapetalae</taxon>
        <taxon>asterids</taxon>
        <taxon>lamiids</taxon>
        <taxon>Lamiales</taxon>
        <taxon>Gesneriaceae</taxon>
        <taxon>Didymocarpoideae</taxon>
        <taxon>Trichosporeae</taxon>
        <taxon>Loxocarpinae</taxon>
        <taxon>Dorcoceras</taxon>
    </lineage>
</organism>
<name>A0A2Z7CV21_9LAMI</name>
<feature type="region of interest" description="Disordered" evidence="1">
    <location>
        <begin position="1"/>
        <end position="30"/>
    </location>
</feature>
<dbReference type="Proteomes" id="UP000250235">
    <property type="component" value="Unassembled WGS sequence"/>
</dbReference>
<feature type="region of interest" description="Disordered" evidence="1">
    <location>
        <begin position="70"/>
        <end position="194"/>
    </location>
</feature>
<dbReference type="EMBL" id="KQ993852">
    <property type="protein sequence ID" value="KZV48524.1"/>
    <property type="molecule type" value="Genomic_DNA"/>
</dbReference>